<protein>
    <submittedName>
        <fullName evidence="2">Uncharacterized protein</fullName>
    </submittedName>
</protein>
<comment type="caution">
    <text evidence="2">The sequence shown here is derived from an EMBL/GenBank/DDBJ whole genome shotgun (WGS) entry which is preliminary data.</text>
</comment>
<evidence type="ECO:0000313" key="2">
    <source>
        <dbReference type="EMBL" id="MDI5973043.1"/>
    </source>
</evidence>
<sequence length="496" mass="54355">MEQHVSATTTGLTAGVLMSAPGQVMLPRHAEGRPEQLVSWTPVVVDAGTRALRMMIEHELPPGGRFSCRLTASEAAGSTGFRVSMGRQSDGSLAPARVEQLFPPRSLSAILRDPALRCTDGNDIVTALAAPAHAAHVEAVRRLLAAPDRRLPVLVVCSPRTMGPAARFARKAAHRLAGLAHVVLMSSWLALDSFNAAHEAADALVLPRDGARLYWPGTAGRSPWWGPAEVAGDHEALMRQLGRLLAPLSVVARGRDRLWDAVRAAEAVARADALVKRASGNDSAHLAVLRERLEEERALQVELLELNIELEAKIARLEIDKVNLEAQLHAALAGGGVEPAVSPEPPIAEPHDFSTAWDAWTRDSEGALVFTANAKEEWQRSSYPYPERMREALDTLAELAGEWRRRDGELGTSLVSWIGDQTPLDYANSDEPLRRKGLSHFTFENAKWDRQPHIKLDDHTTPDRVGRIYFAIDKTAHRWIVDHVGVKLYRTKSASK</sequence>
<proteinExistence type="predicted"/>
<keyword evidence="1" id="KW-0175">Coiled coil</keyword>
<dbReference type="AlphaFoldDB" id="A0AA90H8X1"/>
<dbReference type="RefSeq" id="WP_271318445.1">
    <property type="nucleotide sequence ID" value="NZ_JABXJJ020000040.1"/>
</dbReference>
<dbReference type="EMBL" id="JABXJJ020000040">
    <property type="protein sequence ID" value="MDI5973043.1"/>
    <property type="molecule type" value="Genomic_DNA"/>
</dbReference>
<evidence type="ECO:0000256" key="1">
    <source>
        <dbReference type="SAM" id="Coils"/>
    </source>
</evidence>
<feature type="coiled-coil region" evidence="1">
    <location>
        <begin position="300"/>
        <end position="327"/>
    </location>
</feature>
<name>A0AA90H8X1_9ACTN</name>
<gene>
    <name evidence="2" type="ORF">POF50_027470</name>
</gene>
<accession>A0AA90H8X1</accession>
<reference evidence="2" key="1">
    <citation type="submission" date="2023-05" db="EMBL/GenBank/DDBJ databases">
        <title>Streptantibioticus silvisoli sp. nov., acidotolerant actinomycetes 1 from pine litter.</title>
        <authorList>
            <person name="Swiecimska M."/>
            <person name="Golinska P."/>
            <person name="Sangal V."/>
            <person name="Wachnowicz B."/>
            <person name="Goodfellow M."/>
        </authorList>
    </citation>
    <scope>NUCLEOTIDE SEQUENCE</scope>
    <source>
        <strain evidence="2">SL13</strain>
    </source>
</reference>
<organism evidence="2">
    <name type="scientific">Streptantibioticus silvisoli</name>
    <dbReference type="NCBI Taxonomy" id="2705255"/>
    <lineage>
        <taxon>Bacteria</taxon>
        <taxon>Bacillati</taxon>
        <taxon>Actinomycetota</taxon>
        <taxon>Actinomycetes</taxon>
        <taxon>Kitasatosporales</taxon>
        <taxon>Streptomycetaceae</taxon>
        <taxon>Streptantibioticus</taxon>
    </lineage>
</organism>